<evidence type="ECO:0000259" key="1">
    <source>
        <dbReference type="Pfam" id="PF01370"/>
    </source>
</evidence>
<name>A0AAV9I3W0_9PEZI</name>
<protein>
    <recommendedName>
        <fullName evidence="1">NAD-dependent epimerase/dehydratase domain-containing protein</fullName>
    </recommendedName>
</protein>
<dbReference type="PANTHER" id="PTHR48079:SF6">
    <property type="entry name" value="NAD(P)-BINDING DOMAIN-CONTAINING PROTEIN-RELATED"/>
    <property type="match status" value="1"/>
</dbReference>
<evidence type="ECO:0000313" key="3">
    <source>
        <dbReference type="Proteomes" id="UP001321749"/>
    </source>
</evidence>
<feature type="domain" description="NAD-dependent epimerase/dehydratase" evidence="1">
    <location>
        <begin position="30"/>
        <end position="264"/>
    </location>
</feature>
<dbReference type="PANTHER" id="PTHR48079">
    <property type="entry name" value="PROTEIN YEEZ"/>
    <property type="match status" value="1"/>
</dbReference>
<accession>A0AAV9I3W0</accession>
<gene>
    <name evidence="2" type="ORF">QBC42DRAFT_216738</name>
</gene>
<dbReference type="InterPro" id="IPR036291">
    <property type="entry name" value="NAD(P)-bd_dom_sf"/>
</dbReference>
<comment type="caution">
    <text evidence="2">The sequence shown here is derived from an EMBL/GenBank/DDBJ whole genome shotgun (WGS) entry which is preliminary data.</text>
</comment>
<sequence length="396" mass="41811">MVPPPPPPPPPSSQATAAAPAVASPQPLSVLVIGANGYFGSAICSAFLRASTPSHFFRVYGLVRREATARCLALAEVMPIVGSLSERDALAAKVQSRSKTWDVIVTCTEPSRADEAQHWDDLVALIQELAKASASLGVKPLVLASSGCKDYGMTGLDGAKDLAPHTESSPLQTHPLITGRMGAALRALAVAASTGNFDAAVVRATPVFGYSGSYYGAAFEYAAAFASAPGAEKRTLDFTTDRGTIMHGLHIDDCGEGYVALATTYLWGGEEGRRAVAGEVFNLSGRRYETLEEVGAALAREYGFGSGARFGVAAAELPPSVSDRNCDLVFGWSQWVSSDKIRRVTGWTDKRPLFADNIGTYRVAFEAAAQAGADDVEKARRRMAGNWGDDYLVAAP</sequence>
<dbReference type="InterPro" id="IPR051783">
    <property type="entry name" value="NAD(P)-dependent_oxidoreduct"/>
</dbReference>
<dbReference type="Proteomes" id="UP001321749">
    <property type="component" value="Unassembled WGS sequence"/>
</dbReference>
<dbReference type="InterPro" id="IPR001509">
    <property type="entry name" value="Epimerase_deHydtase"/>
</dbReference>
<organism evidence="2 3">
    <name type="scientific">Cladorrhinum samala</name>
    <dbReference type="NCBI Taxonomy" id="585594"/>
    <lineage>
        <taxon>Eukaryota</taxon>
        <taxon>Fungi</taxon>
        <taxon>Dikarya</taxon>
        <taxon>Ascomycota</taxon>
        <taxon>Pezizomycotina</taxon>
        <taxon>Sordariomycetes</taxon>
        <taxon>Sordariomycetidae</taxon>
        <taxon>Sordariales</taxon>
        <taxon>Podosporaceae</taxon>
        <taxon>Cladorrhinum</taxon>
    </lineage>
</organism>
<reference evidence="2" key="2">
    <citation type="submission" date="2023-06" db="EMBL/GenBank/DDBJ databases">
        <authorList>
            <consortium name="Lawrence Berkeley National Laboratory"/>
            <person name="Mondo S.J."/>
            <person name="Hensen N."/>
            <person name="Bonometti L."/>
            <person name="Westerberg I."/>
            <person name="Brannstrom I.O."/>
            <person name="Guillou S."/>
            <person name="Cros-Aarteil S."/>
            <person name="Calhoun S."/>
            <person name="Haridas S."/>
            <person name="Kuo A."/>
            <person name="Pangilinan J."/>
            <person name="Riley R."/>
            <person name="Labutti K."/>
            <person name="Andreopoulos B."/>
            <person name="Lipzen A."/>
            <person name="Chen C."/>
            <person name="Yanf M."/>
            <person name="Daum C."/>
            <person name="Ng V."/>
            <person name="Clum A."/>
            <person name="Steindorff A."/>
            <person name="Ohm R."/>
            <person name="Martin F."/>
            <person name="Silar P."/>
            <person name="Natvig D."/>
            <person name="Lalanne C."/>
            <person name="Gautier V."/>
            <person name="Ament-Velasquez S.L."/>
            <person name="Kruys A."/>
            <person name="Hutchinson M.I."/>
            <person name="Powell A.J."/>
            <person name="Barry K."/>
            <person name="Miller A.N."/>
            <person name="Grigoriev I.V."/>
            <person name="Debuchy R."/>
            <person name="Gladieux P."/>
            <person name="Thoren M.H."/>
            <person name="Johannesson H."/>
        </authorList>
    </citation>
    <scope>NUCLEOTIDE SEQUENCE</scope>
    <source>
        <strain evidence="2">PSN324</strain>
    </source>
</reference>
<dbReference type="GO" id="GO:0005737">
    <property type="term" value="C:cytoplasm"/>
    <property type="evidence" value="ECO:0007669"/>
    <property type="project" value="TreeGrafter"/>
</dbReference>
<evidence type="ECO:0000313" key="2">
    <source>
        <dbReference type="EMBL" id="KAK4466336.1"/>
    </source>
</evidence>
<dbReference type="AlphaFoldDB" id="A0AAV9I3W0"/>
<keyword evidence="3" id="KW-1185">Reference proteome</keyword>
<dbReference type="Gene3D" id="3.40.50.720">
    <property type="entry name" value="NAD(P)-binding Rossmann-like Domain"/>
    <property type="match status" value="1"/>
</dbReference>
<dbReference type="SUPFAM" id="SSF51735">
    <property type="entry name" value="NAD(P)-binding Rossmann-fold domains"/>
    <property type="match status" value="1"/>
</dbReference>
<dbReference type="GO" id="GO:0004029">
    <property type="term" value="F:aldehyde dehydrogenase (NAD+) activity"/>
    <property type="evidence" value="ECO:0007669"/>
    <property type="project" value="TreeGrafter"/>
</dbReference>
<dbReference type="EMBL" id="MU864932">
    <property type="protein sequence ID" value="KAK4466336.1"/>
    <property type="molecule type" value="Genomic_DNA"/>
</dbReference>
<proteinExistence type="predicted"/>
<dbReference type="Pfam" id="PF01370">
    <property type="entry name" value="Epimerase"/>
    <property type="match status" value="1"/>
</dbReference>
<reference evidence="2" key="1">
    <citation type="journal article" date="2023" name="Mol. Phylogenet. Evol.">
        <title>Genome-scale phylogeny and comparative genomics of the fungal order Sordariales.</title>
        <authorList>
            <person name="Hensen N."/>
            <person name="Bonometti L."/>
            <person name="Westerberg I."/>
            <person name="Brannstrom I.O."/>
            <person name="Guillou S."/>
            <person name="Cros-Aarteil S."/>
            <person name="Calhoun S."/>
            <person name="Haridas S."/>
            <person name="Kuo A."/>
            <person name="Mondo S."/>
            <person name="Pangilinan J."/>
            <person name="Riley R."/>
            <person name="LaButti K."/>
            <person name="Andreopoulos B."/>
            <person name="Lipzen A."/>
            <person name="Chen C."/>
            <person name="Yan M."/>
            <person name="Daum C."/>
            <person name="Ng V."/>
            <person name="Clum A."/>
            <person name="Steindorff A."/>
            <person name="Ohm R.A."/>
            <person name="Martin F."/>
            <person name="Silar P."/>
            <person name="Natvig D.O."/>
            <person name="Lalanne C."/>
            <person name="Gautier V."/>
            <person name="Ament-Velasquez S.L."/>
            <person name="Kruys A."/>
            <person name="Hutchinson M.I."/>
            <person name="Powell A.J."/>
            <person name="Barry K."/>
            <person name="Miller A.N."/>
            <person name="Grigoriev I.V."/>
            <person name="Debuchy R."/>
            <person name="Gladieux P."/>
            <person name="Hiltunen Thoren M."/>
            <person name="Johannesson H."/>
        </authorList>
    </citation>
    <scope>NUCLEOTIDE SEQUENCE</scope>
    <source>
        <strain evidence="2">PSN324</strain>
    </source>
</reference>